<dbReference type="AlphaFoldDB" id="A0A167W889"/>
<gene>
    <name evidence="2" type="ORF">SPI_03621</name>
</gene>
<dbReference type="EMBL" id="AZHD01000005">
    <property type="protein sequence ID" value="OAA63458.1"/>
    <property type="molecule type" value="Genomic_DNA"/>
</dbReference>
<evidence type="ECO:0000313" key="2">
    <source>
        <dbReference type="EMBL" id="OAA63458.1"/>
    </source>
</evidence>
<evidence type="ECO:0000313" key="3">
    <source>
        <dbReference type="Proteomes" id="UP000076874"/>
    </source>
</evidence>
<feature type="compositionally biased region" description="Polar residues" evidence="1">
    <location>
        <begin position="69"/>
        <end position="85"/>
    </location>
</feature>
<feature type="region of interest" description="Disordered" evidence="1">
    <location>
        <begin position="69"/>
        <end position="127"/>
    </location>
</feature>
<evidence type="ECO:0000256" key="1">
    <source>
        <dbReference type="SAM" id="MobiDB-lite"/>
    </source>
</evidence>
<sequence>MEIKLSRETLAALTTAHTVRIVFRKRHHFAREERLPRNMMPWATDSVSEFCEILAKDLGYGFRACRNDSPSTGVDGSQAKSTAGSKETIGREEEPNANTMGEPASPRSSDQSEPVHMFGDAPPRPPTLPTLSSSIHLVHVSQAAYICFDVFVWPADGNSSSFNAEQQQQTFAAIDKSFKQPIHLATRIKGSDTWSVQRQVAFDDKVRRQLEHVSQLDHSPHPLFWDGGRSYVYRDGQRIEIEDEEAVLGTELHEHYERIRQGGVTALGETVLKKMGLWDVVANNNRDVAGNNV</sequence>
<organism evidence="2 3">
    <name type="scientific">Niveomyces insectorum RCEF 264</name>
    <dbReference type="NCBI Taxonomy" id="1081102"/>
    <lineage>
        <taxon>Eukaryota</taxon>
        <taxon>Fungi</taxon>
        <taxon>Dikarya</taxon>
        <taxon>Ascomycota</taxon>
        <taxon>Pezizomycotina</taxon>
        <taxon>Sordariomycetes</taxon>
        <taxon>Hypocreomycetidae</taxon>
        <taxon>Hypocreales</taxon>
        <taxon>Cordycipitaceae</taxon>
        <taxon>Niveomyces</taxon>
    </lineage>
</organism>
<keyword evidence="3" id="KW-1185">Reference proteome</keyword>
<name>A0A167W889_9HYPO</name>
<accession>A0A167W889</accession>
<reference evidence="2 3" key="1">
    <citation type="journal article" date="2016" name="Genome Biol. Evol.">
        <title>Divergent and convergent evolution of fungal pathogenicity.</title>
        <authorList>
            <person name="Shang Y."/>
            <person name="Xiao G."/>
            <person name="Zheng P."/>
            <person name="Cen K."/>
            <person name="Zhan S."/>
            <person name="Wang C."/>
        </authorList>
    </citation>
    <scope>NUCLEOTIDE SEQUENCE [LARGE SCALE GENOMIC DNA]</scope>
    <source>
        <strain evidence="2 3">RCEF 264</strain>
    </source>
</reference>
<protein>
    <submittedName>
        <fullName evidence="2">Uncharacterized protein</fullName>
    </submittedName>
</protein>
<comment type="caution">
    <text evidence="2">The sequence shown here is derived from an EMBL/GenBank/DDBJ whole genome shotgun (WGS) entry which is preliminary data.</text>
</comment>
<dbReference type="Proteomes" id="UP000076874">
    <property type="component" value="Unassembled WGS sequence"/>
</dbReference>
<proteinExistence type="predicted"/>